<protein>
    <submittedName>
        <fullName evidence="4">Acyltransferase</fullName>
    </submittedName>
</protein>
<keyword evidence="5" id="KW-1185">Reference proteome</keyword>
<feature type="transmembrane region" description="Helical" evidence="1">
    <location>
        <begin position="25"/>
        <end position="46"/>
    </location>
</feature>
<accession>A0A3N0EGH9</accession>
<name>A0A3N0EGH9_9ACTN</name>
<keyword evidence="4" id="KW-0012">Acyltransferase</keyword>
<evidence type="ECO:0000313" key="4">
    <source>
        <dbReference type="EMBL" id="RNL86983.1"/>
    </source>
</evidence>
<keyword evidence="4" id="KW-0808">Transferase</keyword>
<feature type="transmembrane region" description="Helical" evidence="1">
    <location>
        <begin position="349"/>
        <end position="369"/>
    </location>
</feature>
<feature type="transmembrane region" description="Helical" evidence="1">
    <location>
        <begin position="221"/>
        <end position="238"/>
    </location>
</feature>
<feature type="domain" description="Acyltransferase 3" evidence="2">
    <location>
        <begin position="3"/>
        <end position="328"/>
    </location>
</feature>
<dbReference type="GO" id="GO:0016020">
    <property type="term" value="C:membrane"/>
    <property type="evidence" value="ECO:0007669"/>
    <property type="project" value="TreeGrafter"/>
</dbReference>
<dbReference type="InterPro" id="IPR050879">
    <property type="entry name" value="Acyltransferase_3"/>
</dbReference>
<dbReference type="Pfam" id="PF01757">
    <property type="entry name" value="Acyl_transf_3"/>
    <property type="match status" value="1"/>
</dbReference>
<dbReference type="EMBL" id="RJMB01000002">
    <property type="protein sequence ID" value="RNL86983.1"/>
    <property type="molecule type" value="Genomic_DNA"/>
</dbReference>
<gene>
    <name evidence="4" type="ORF">EFW17_03760</name>
</gene>
<sequence length="655" mass="71156">MQGLRALAVIIVLVYHVNHELLPGGYVGVDVFFVISGFLITTLMLREARTHGRVSLSGFYIRRIRRILPAATLVLAVTGALAFVVLPAPRLGDTAAQLVASAAYVENLYLAHQSVDYLAAETAASPVQHFWSLAVEEQFYLLWPLLFVGWLALGAGRRDERMIIAATSTVVAISFAWSVWLAANTPQSAYFLPQGRMWELAAGGVLALLLSRWRPPENTRWALGWAGIAAIATATLTYDDATPFPGWAATLPVLGAMAVITAGDTPGRWSAHALLRTRPAGFLGDLSYALYLWHWPLIVFTLALTERPELTPFEAVLVLSGTFLLSWGTKIAVEDPVRGAGLPRAGRGAAAFALTGLMVVTTIGGGNYLHLQRLDDVRFDPAVHVGPEAIGHQDPEGDGTAIYPPPVSAEANLPSVYDDDCQASPAVTTPRSCVYGPDDATRDVAVIGDSHAAHWVPALREVAQHQRWRLHTYTKSSCAFTSTLLERAGSSYPQCQQWNQAVVEELVSEVEPDMVLTSSATQARAHRADSEEQNTAMLAEGMAGLWAPLDAADIDIVAIRDTPKSLARIPECVDRHTDDLHECARPESEALSEDDPQELAVAEYDAPADLVDLTDRFCVDENCPPVVGNVLVYRDSHHLTATYSRLLAPDLRDRL</sequence>
<dbReference type="PANTHER" id="PTHR23028">
    <property type="entry name" value="ACETYLTRANSFERASE"/>
    <property type="match status" value="1"/>
</dbReference>
<dbReference type="AlphaFoldDB" id="A0A3N0EGH9"/>
<dbReference type="InterPro" id="IPR002656">
    <property type="entry name" value="Acyl_transf_3_dom"/>
</dbReference>
<feature type="transmembrane region" description="Helical" evidence="1">
    <location>
        <begin position="139"/>
        <end position="156"/>
    </location>
</feature>
<keyword evidence="1" id="KW-1133">Transmembrane helix</keyword>
<feature type="transmembrane region" description="Helical" evidence="1">
    <location>
        <begin position="282"/>
        <end position="304"/>
    </location>
</feature>
<feature type="transmembrane region" description="Helical" evidence="1">
    <location>
        <begin position="189"/>
        <end position="209"/>
    </location>
</feature>
<dbReference type="GO" id="GO:0016747">
    <property type="term" value="F:acyltransferase activity, transferring groups other than amino-acyl groups"/>
    <property type="evidence" value="ECO:0007669"/>
    <property type="project" value="InterPro"/>
</dbReference>
<organism evidence="4 5">
    <name type="scientific">Halostreptopolyspora alba</name>
    <dbReference type="NCBI Taxonomy" id="2487137"/>
    <lineage>
        <taxon>Bacteria</taxon>
        <taxon>Bacillati</taxon>
        <taxon>Actinomycetota</taxon>
        <taxon>Actinomycetes</taxon>
        <taxon>Streptosporangiales</taxon>
        <taxon>Nocardiopsidaceae</taxon>
        <taxon>Halostreptopolyspora</taxon>
    </lineage>
</organism>
<comment type="caution">
    <text evidence="4">The sequence shown here is derived from an EMBL/GenBank/DDBJ whole genome shotgun (WGS) entry which is preliminary data.</text>
</comment>
<keyword evidence="1" id="KW-0472">Membrane</keyword>
<feature type="domain" description="SGNH" evidence="3">
    <location>
        <begin position="429"/>
        <end position="652"/>
    </location>
</feature>
<dbReference type="Proteomes" id="UP000269198">
    <property type="component" value="Unassembled WGS sequence"/>
</dbReference>
<dbReference type="GO" id="GO:0009103">
    <property type="term" value="P:lipopolysaccharide biosynthetic process"/>
    <property type="evidence" value="ECO:0007669"/>
    <property type="project" value="TreeGrafter"/>
</dbReference>
<evidence type="ECO:0000256" key="1">
    <source>
        <dbReference type="SAM" id="Phobius"/>
    </source>
</evidence>
<feature type="transmembrane region" description="Helical" evidence="1">
    <location>
        <begin position="244"/>
        <end position="262"/>
    </location>
</feature>
<proteinExistence type="predicted"/>
<keyword evidence="1" id="KW-0812">Transmembrane</keyword>
<dbReference type="RefSeq" id="WP_123199811.1">
    <property type="nucleotide sequence ID" value="NZ_RJMB01000002.1"/>
</dbReference>
<dbReference type="PANTHER" id="PTHR23028:SF53">
    <property type="entry name" value="ACYL_TRANSF_3 DOMAIN-CONTAINING PROTEIN"/>
    <property type="match status" value="1"/>
</dbReference>
<feature type="transmembrane region" description="Helical" evidence="1">
    <location>
        <begin position="163"/>
        <end position="183"/>
    </location>
</feature>
<dbReference type="InterPro" id="IPR043968">
    <property type="entry name" value="SGNH"/>
</dbReference>
<dbReference type="Pfam" id="PF19040">
    <property type="entry name" value="SGNH"/>
    <property type="match status" value="1"/>
</dbReference>
<dbReference type="OrthoDB" id="3404679at2"/>
<evidence type="ECO:0000313" key="5">
    <source>
        <dbReference type="Proteomes" id="UP000269198"/>
    </source>
</evidence>
<feature type="transmembrane region" description="Helical" evidence="1">
    <location>
        <begin position="67"/>
        <end position="88"/>
    </location>
</feature>
<evidence type="ECO:0000259" key="3">
    <source>
        <dbReference type="Pfam" id="PF19040"/>
    </source>
</evidence>
<reference evidence="4 5" key="1">
    <citation type="submission" date="2018-11" db="EMBL/GenBank/DDBJ databases">
        <title>The genome draft of YIM 96095.</title>
        <authorList>
            <person name="Tang S.-K."/>
            <person name="Chunyu W.-X."/>
            <person name="Feng Y.-Z."/>
        </authorList>
    </citation>
    <scope>NUCLEOTIDE SEQUENCE [LARGE SCALE GENOMIC DNA]</scope>
    <source>
        <strain evidence="4 5">YIM 96095</strain>
    </source>
</reference>
<evidence type="ECO:0000259" key="2">
    <source>
        <dbReference type="Pfam" id="PF01757"/>
    </source>
</evidence>